<organism evidence="10 11">
    <name type="scientific">Anaerotignum faecicola</name>
    <dbReference type="NCBI Taxonomy" id="2358141"/>
    <lineage>
        <taxon>Bacteria</taxon>
        <taxon>Bacillati</taxon>
        <taxon>Bacillota</taxon>
        <taxon>Clostridia</taxon>
        <taxon>Lachnospirales</taxon>
        <taxon>Anaerotignaceae</taxon>
        <taxon>Anaerotignum</taxon>
    </lineage>
</organism>
<keyword evidence="4 8" id="KW-0028">Amino-acid biosynthesis</keyword>
<comment type="pathway">
    <text evidence="1 8">Amino-acid biosynthesis; L-histidine biosynthesis; L-histidine from 5-phospho-alpha-D-ribose 1-diphosphate: step 8/9.</text>
</comment>
<dbReference type="SUPFAM" id="SSF89550">
    <property type="entry name" value="PHP domain-like"/>
    <property type="match status" value="1"/>
</dbReference>
<dbReference type="PANTHER" id="PTHR21039:SF0">
    <property type="entry name" value="HISTIDINOL-PHOSPHATASE"/>
    <property type="match status" value="1"/>
</dbReference>
<evidence type="ECO:0000256" key="8">
    <source>
        <dbReference type="RuleBase" id="RU366003"/>
    </source>
</evidence>
<evidence type="ECO:0000256" key="6">
    <source>
        <dbReference type="ARBA" id="ARBA00023102"/>
    </source>
</evidence>
<evidence type="ECO:0000256" key="3">
    <source>
        <dbReference type="ARBA" id="ARBA00013085"/>
    </source>
</evidence>
<dbReference type="InterPro" id="IPR004013">
    <property type="entry name" value="PHP_dom"/>
</dbReference>
<sequence>MRFPNMNFHTHTTYCDGKETAEQMVQAAIAKGFTRLGFSGHGFNDFRPEDQEVWCMRPEDVPKYQAEVRALAEKYKDKIEILCGVEQDACSTAPTEGFDYVIGSVHYVEKNGMYYCVDESPKVLEQGIREGFGGDVYALTKRFFEIEAEVVSRTNATFIGHFDLVTKFNEGSRYFDPMDKRYRMAALSAMDALLETGRPFEINTGGMYRGLRTEPYPSLQLLRDLKERRGKILLSSDSHDGASFGFRFAEVVQAAKEIGFGSVLVLKKDGWEEFKLL</sequence>
<proteinExistence type="inferred from homology"/>
<evidence type="ECO:0000256" key="1">
    <source>
        <dbReference type="ARBA" id="ARBA00004970"/>
    </source>
</evidence>
<accession>A0A401LDV8</accession>
<evidence type="ECO:0000256" key="5">
    <source>
        <dbReference type="ARBA" id="ARBA00022801"/>
    </source>
</evidence>
<dbReference type="Gene3D" id="3.20.20.140">
    <property type="entry name" value="Metal-dependent hydrolases"/>
    <property type="match status" value="1"/>
</dbReference>
<dbReference type="Pfam" id="PF02811">
    <property type="entry name" value="PHP"/>
    <property type="match status" value="1"/>
</dbReference>
<dbReference type="GO" id="GO:0000105">
    <property type="term" value="P:L-histidine biosynthetic process"/>
    <property type="evidence" value="ECO:0007669"/>
    <property type="project" value="UniProtKB-UniRule"/>
</dbReference>
<dbReference type="GO" id="GO:0005737">
    <property type="term" value="C:cytoplasm"/>
    <property type="evidence" value="ECO:0007669"/>
    <property type="project" value="TreeGrafter"/>
</dbReference>
<keyword evidence="11" id="KW-1185">Reference proteome</keyword>
<dbReference type="GO" id="GO:0004401">
    <property type="term" value="F:histidinol-phosphatase activity"/>
    <property type="evidence" value="ECO:0007669"/>
    <property type="project" value="UniProtKB-UniRule"/>
</dbReference>
<evidence type="ECO:0000313" key="11">
    <source>
        <dbReference type="Proteomes" id="UP000287361"/>
    </source>
</evidence>
<dbReference type="InterPro" id="IPR010140">
    <property type="entry name" value="Histidinol_P_phosphatase_HisJ"/>
</dbReference>
<dbReference type="EMBL" id="BHVZ01000002">
    <property type="protein sequence ID" value="GCB29624.1"/>
    <property type="molecule type" value="Genomic_DNA"/>
</dbReference>
<dbReference type="Proteomes" id="UP000287361">
    <property type="component" value="Unassembled WGS sequence"/>
</dbReference>
<evidence type="ECO:0000256" key="2">
    <source>
        <dbReference type="ARBA" id="ARBA00009152"/>
    </source>
</evidence>
<dbReference type="NCBIfam" id="TIGR01856">
    <property type="entry name" value="hisJ_fam"/>
    <property type="match status" value="1"/>
</dbReference>
<comment type="catalytic activity">
    <reaction evidence="7 8">
        <text>L-histidinol phosphate + H2O = L-histidinol + phosphate</text>
        <dbReference type="Rhea" id="RHEA:14465"/>
        <dbReference type="ChEBI" id="CHEBI:15377"/>
        <dbReference type="ChEBI" id="CHEBI:43474"/>
        <dbReference type="ChEBI" id="CHEBI:57699"/>
        <dbReference type="ChEBI" id="CHEBI:57980"/>
        <dbReference type="EC" id="3.1.3.15"/>
    </reaction>
</comment>
<comment type="caution">
    <text evidence="10">The sequence shown here is derived from an EMBL/GenBank/DDBJ whole genome shotgun (WGS) entry which is preliminary data.</text>
</comment>
<evidence type="ECO:0000256" key="4">
    <source>
        <dbReference type="ARBA" id="ARBA00022605"/>
    </source>
</evidence>
<keyword evidence="6 8" id="KW-0368">Histidine biosynthesis</keyword>
<dbReference type="EC" id="3.1.3.15" evidence="3 8"/>
<feature type="domain" description="PHP" evidence="9">
    <location>
        <begin position="8"/>
        <end position="204"/>
    </location>
</feature>
<dbReference type="AlphaFoldDB" id="A0A401LDV8"/>
<dbReference type="InterPro" id="IPR016195">
    <property type="entry name" value="Pol/histidinol_Pase-like"/>
</dbReference>
<dbReference type="UniPathway" id="UPA00031">
    <property type="reaction ID" value="UER00013"/>
</dbReference>
<gene>
    <name evidence="10" type="primary">hisK</name>
    <name evidence="10" type="ORF">KGMB03357_12850</name>
</gene>
<protein>
    <recommendedName>
        <fullName evidence="3 8">Histidinol-phosphatase</fullName>
        <shortName evidence="8">HolPase</shortName>
        <ecNumber evidence="3 8">3.1.3.15</ecNumber>
    </recommendedName>
</protein>
<evidence type="ECO:0000256" key="7">
    <source>
        <dbReference type="ARBA" id="ARBA00049158"/>
    </source>
</evidence>
<dbReference type="PANTHER" id="PTHR21039">
    <property type="entry name" value="HISTIDINOL PHOSPHATASE-RELATED"/>
    <property type="match status" value="1"/>
</dbReference>
<keyword evidence="5 8" id="KW-0378">Hydrolase</keyword>
<evidence type="ECO:0000259" key="9">
    <source>
        <dbReference type="Pfam" id="PF02811"/>
    </source>
</evidence>
<reference evidence="10 11" key="1">
    <citation type="submission" date="2018-10" db="EMBL/GenBank/DDBJ databases">
        <title>Draft Genome Sequence of Anaerotignum sp. KCTC 15736.</title>
        <authorList>
            <person name="Choi S.H."/>
            <person name="Kim J.S."/>
            <person name="Kang S.W."/>
            <person name="Lee J.S."/>
            <person name="Park S.H."/>
        </authorList>
    </citation>
    <scope>NUCLEOTIDE SEQUENCE [LARGE SCALE GENOMIC DNA]</scope>
    <source>
        <strain evidence="10 11">KCTC 15736</strain>
    </source>
</reference>
<dbReference type="CDD" id="cd12110">
    <property type="entry name" value="PHP_HisPPase_Hisj_like"/>
    <property type="match status" value="1"/>
</dbReference>
<name>A0A401LDV8_9FIRM</name>
<comment type="similarity">
    <text evidence="2 8">Belongs to the PHP hydrolase family. HisK subfamily.</text>
</comment>
<dbReference type="OrthoDB" id="9775255at2"/>
<evidence type="ECO:0000313" key="10">
    <source>
        <dbReference type="EMBL" id="GCB29624.1"/>
    </source>
</evidence>